<dbReference type="KEGG" id="mmir:HLA87_03435"/>
<reference evidence="1 2" key="1">
    <citation type="submission" date="2020-05" db="EMBL/GenBank/DDBJ databases">
        <title>Novel Mycoplasma species detected in Mirounga angustirostris (northern elephant seal) from the USA.</title>
        <authorList>
            <person name="Volokhov D.V."/>
        </authorList>
    </citation>
    <scope>NUCLEOTIDE SEQUENCE [LARGE SCALE GENOMIC DNA]</scope>
    <source>
        <strain evidence="1 2">Mirounga ES2806-GEN</strain>
    </source>
</reference>
<sequence>MATKKTLFAKFYLAEKFDKDRNMSFNLKKQNLKTHNNFATFELALNAFIEKASKTKSPAKVWFHRDGCFRGSATVEQCMVILGRVKEEKIEDKDVIEFINREDLVDKVPTKKTKPLTLEQFNKLIDNSKLYIELNGNNLPILINSKSIKSTADVNVNVLWIAVNGDKKATVEYTLEKDKFVSQPRIAKFIYFNLTSETEFLYESDDLITEEQFRELIKSAQVYAKTKKNMTALDLHSCCIKSDNEDLNFVVEEINVQGLEHTFFKGHFSKDNLISSDITGVFDFRKLDDNTEIIYAEDSFVPSITEEEFNNLVSLSSIYADITDNNDAILFQTKQFKSDSVLDLKIEQINAINKETAFVTYHFEKGEFKSESNSVKFDLAESILGDTKLLPFNDNQTLTMTRTRTVDVEPAKTPAPKRQNDLLFWLFLIILLLIIVGGIYVIAHWVVNYVN</sequence>
<dbReference type="RefSeq" id="WP_171111971.1">
    <property type="nucleotide sequence ID" value="NZ_CP053096.1"/>
</dbReference>
<evidence type="ECO:0000313" key="2">
    <source>
        <dbReference type="Proteomes" id="UP000500686"/>
    </source>
</evidence>
<keyword evidence="2" id="KW-1185">Reference proteome</keyword>
<organism evidence="1 2">
    <name type="scientific">Mycoplasma miroungigenitalium</name>
    <dbReference type="NCBI Taxonomy" id="754515"/>
    <lineage>
        <taxon>Bacteria</taxon>
        <taxon>Bacillati</taxon>
        <taxon>Mycoplasmatota</taxon>
        <taxon>Mollicutes</taxon>
        <taxon>Mycoplasmataceae</taxon>
        <taxon>Mycoplasma</taxon>
    </lineage>
</organism>
<evidence type="ECO:0000313" key="1">
    <source>
        <dbReference type="EMBL" id="QJR43812.1"/>
    </source>
</evidence>
<protein>
    <submittedName>
        <fullName evidence="1">Uncharacterized protein</fullName>
    </submittedName>
</protein>
<gene>
    <name evidence="1" type="ORF">HLA87_03435</name>
</gene>
<accession>A0A6M4JFJ4</accession>
<proteinExistence type="predicted"/>
<dbReference type="EMBL" id="CP053096">
    <property type="protein sequence ID" value="QJR43812.1"/>
    <property type="molecule type" value="Genomic_DNA"/>
</dbReference>
<dbReference type="Proteomes" id="UP000500686">
    <property type="component" value="Chromosome"/>
</dbReference>
<dbReference type="AlphaFoldDB" id="A0A6M4JFJ4"/>
<name>A0A6M4JFJ4_9MOLU</name>